<proteinExistence type="predicted"/>
<evidence type="ECO:0000313" key="3">
    <source>
        <dbReference type="Proteomes" id="UP000641386"/>
    </source>
</evidence>
<feature type="chain" id="PRO_5037113961" description="Secreted protein" evidence="1">
    <location>
        <begin position="32"/>
        <end position="147"/>
    </location>
</feature>
<organism evidence="2 3">
    <name type="scientific">Streptomyces spiralis</name>
    <dbReference type="NCBI Taxonomy" id="66376"/>
    <lineage>
        <taxon>Bacteria</taxon>
        <taxon>Bacillati</taxon>
        <taxon>Actinomycetota</taxon>
        <taxon>Actinomycetes</taxon>
        <taxon>Kitasatosporales</taxon>
        <taxon>Streptomycetaceae</taxon>
        <taxon>Streptomyces</taxon>
    </lineage>
</organism>
<dbReference type="AlphaFoldDB" id="A0A919DQF3"/>
<keyword evidence="1" id="KW-0732">Signal</keyword>
<reference evidence="2" key="1">
    <citation type="journal article" date="2014" name="Int. J. Syst. Evol. Microbiol.">
        <title>Complete genome sequence of Corynebacterium casei LMG S-19264T (=DSM 44701T), isolated from a smear-ripened cheese.</title>
        <authorList>
            <consortium name="US DOE Joint Genome Institute (JGI-PGF)"/>
            <person name="Walter F."/>
            <person name="Albersmeier A."/>
            <person name="Kalinowski J."/>
            <person name="Ruckert C."/>
        </authorList>
    </citation>
    <scope>NUCLEOTIDE SEQUENCE</scope>
    <source>
        <strain evidence="2">JCM 3302</strain>
    </source>
</reference>
<evidence type="ECO:0008006" key="4">
    <source>
        <dbReference type="Google" id="ProtNLM"/>
    </source>
</evidence>
<name>A0A919DQF3_9ACTN</name>
<comment type="caution">
    <text evidence="2">The sequence shown here is derived from an EMBL/GenBank/DDBJ whole genome shotgun (WGS) entry which is preliminary data.</text>
</comment>
<evidence type="ECO:0000313" key="2">
    <source>
        <dbReference type="EMBL" id="GHE69207.1"/>
    </source>
</evidence>
<gene>
    <name evidence="2" type="ORF">GCM10014715_23800</name>
</gene>
<dbReference type="EMBL" id="BNBC01000008">
    <property type="protein sequence ID" value="GHE69207.1"/>
    <property type="molecule type" value="Genomic_DNA"/>
</dbReference>
<evidence type="ECO:0000256" key="1">
    <source>
        <dbReference type="SAM" id="SignalP"/>
    </source>
</evidence>
<protein>
    <recommendedName>
        <fullName evidence="4">Secreted protein</fullName>
    </recommendedName>
</protein>
<feature type="signal peptide" evidence="1">
    <location>
        <begin position="1"/>
        <end position="31"/>
    </location>
</feature>
<sequence length="147" mass="15252">MARTTARLGALAGTLALAAGMTLTNAGPASAAPSFTFSYYPYSNGDYTINVYNDGVYAGSVDWYADPHGVYGPGTGDTVCASDYLADGYGIEAHLNGTFRQATTAGHNSPYTDCTSGDIAEDTPLTLRAYVVKGGEVAYSLGKTVYS</sequence>
<reference evidence="2" key="2">
    <citation type="submission" date="2020-09" db="EMBL/GenBank/DDBJ databases">
        <authorList>
            <person name="Sun Q."/>
            <person name="Ohkuma M."/>
        </authorList>
    </citation>
    <scope>NUCLEOTIDE SEQUENCE</scope>
    <source>
        <strain evidence="2">JCM 3302</strain>
    </source>
</reference>
<keyword evidence="3" id="KW-1185">Reference proteome</keyword>
<accession>A0A919DQF3</accession>
<dbReference type="Proteomes" id="UP000641386">
    <property type="component" value="Unassembled WGS sequence"/>
</dbReference>